<sequence length="93" mass="11125">MIFIDCSERRPSEELFMNPNDILDHVAKSVSARFLDSCTYWTLKDFQISCAYWTLKICCFFYLFNFKETFLTFHLSGSLNKQRYNQISKQPEL</sequence>
<dbReference type="EMBL" id="BLAL01000158">
    <property type="protein sequence ID" value="GES85946.1"/>
    <property type="molecule type" value="Genomic_DNA"/>
</dbReference>
<evidence type="ECO:0000313" key="2">
    <source>
        <dbReference type="Proteomes" id="UP000615446"/>
    </source>
</evidence>
<proteinExistence type="predicted"/>
<dbReference type="OrthoDB" id="10504132at2759"/>
<evidence type="ECO:0000313" key="1">
    <source>
        <dbReference type="EMBL" id="GES85946.1"/>
    </source>
</evidence>
<dbReference type="AlphaFoldDB" id="A0A8H3LG10"/>
<name>A0A8H3LG10_9GLOM</name>
<accession>A0A8H3LG10</accession>
<comment type="caution">
    <text evidence="1">The sequence shown here is derived from an EMBL/GenBank/DDBJ whole genome shotgun (WGS) entry which is preliminary data.</text>
</comment>
<organism evidence="1 2">
    <name type="scientific">Rhizophagus clarus</name>
    <dbReference type="NCBI Taxonomy" id="94130"/>
    <lineage>
        <taxon>Eukaryota</taxon>
        <taxon>Fungi</taxon>
        <taxon>Fungi incertae sedis</taxon>
        <taxon>Mucoromycota</taxon>
        <taxon>Glomeromycotina</taxon>
        <taxon>Glomeromycetes</taxon>
        <taxon>Glomerales</taxon>
        <taxon>Glomeraceae</taxon>
        <taxon>Rhizophagus</taxon>
    </lineage>
</organism>
<reference evidence="1" key="1">
    <citation type="submission" date="2019-10" db="EMBL/GenBank/DDBJ databases">
        <title>Conservation and host-specific expression of non-tandemly repeated heterogenous ribosome RNA gene in arbuscular mycorrhizal fungi.</title>
        <authorList>
            <person name="Maeda T."/>
            <person name="Kobayashi Y."/>
            <person name="Nakagawa T."/>
            <person name="Ezawa T."/>
            <person name="Yamaguchi K."/>
            <person name="Bino T."/>
            <person name="Nishimoto Y."/>
            <person name="Shigenobu S."/>
            <person name="Kawaguchi M."/>
        </authorList>
    </citation>
    <scope>NUCLEOTIDE SEQUENCE</scope>
    <source>
        <strain evidence="1">HR1</strain>
    </source>
</reference>
<protein>
    <submittedName>
        <fullName evidence="1">Uncharacterized protein</fullName>
    </submittedName>
</protein>
<dbReference type="Proteomes" id="UP000615446">
    <property type="component" value="Unassembled WGS sequence"/>
</dbReference>
<gene>
    <name evidence="1" type="ORF">RCL2_001304000</name>
</gene>